<dbReference type="PANTHER" id="PTHR33308">
    <property type="entry name" value="PEPTIDOGLYCAN HYDROLASE FLGJ"/>
    <property type="match status" value="1"/>
</dbReference>
<evidence type="ECO:0000256" key="1">
    <source>
        <dbReference type="ARBA" id="ARBA00022529"/>
    </source>
</evidence>
<protein>
    <recommendedName>
        <fullName evidence="4">Peptidoglycan hydrolase</fullName>
    </recommendedName>
</protein>
<dbReference type="GO" id="GO:0031640">
    <property type="term" value="P:killing of cells of another organism"/>
    <property type="evidence" value="ECO:0007669"/>
    <property type="project" value="UniProtKB-KW"/>
</dbReference>
<reference evidence="6 7" key="1">
    <citation type="submission" date="2017-08" db="EMBL/GenBank/DDBJ databases">
        <title>Complete Genome Sequence of Bacillus kochii Oregon-R-modENCODE STRAIN BDGP4, isolated from Drosophila melanogaster gut.</title>
        <authorList>
            <person name="Wan K.H."/>
            <person name="Yu C."/>
            <person name="Park S."/>
            <person name="Hammonds A.S."/>
            <person name="Booth B.W."/>
            <person name="Celniker S.E."/>
        </authorList>
    </citation>
    <scope>NUCLEOTIDE SEQUENCE [LARGE SCALE GENOMIC DNA]</scope>
    <source>
        <strain evidence="6 7">BDGP4</strain>
    </source>
</reference>
<dbReference type="Gene3D" id="3.10.350.10">
    <property type="entry name" value="LysM domain"/>
    <property type="match status" value="2"/>
</dbReference>
<evidence type="ECO:0000313" key="6">
    <source>
        <dbReference type="EMBL" id="ASV67332.1"/>
    </source>
</evidence>
<dbReference type="AlphaFoldDB" id="A0A248TGT8"/>
<evidence type="ECO:0000256" key="3">
    <source>
        <dbReference type="ARBA" id="ARBA00022801"/>
    </source>
</evidence>
<dbReference type="SMART" id="SM00047">
    <property type="entry name" value="LYZ2"/>
    <property type="match status" value="1"/>
</dbReference>
<evidence type="ECO:0000313" key="7">
    <source>
        <dbReference type="Proteomes" id="UP000215137"/>
    </source>
</evidence>
<dbReference type="SMART" id="SM00257">
    <property type="entry name" value="LysM"/>
    <property type="match status" value="2"/>
</dbReference>
<evidence type="ECO:0000256" key="4">
    <source>
        <dbReference type="ARBA" id="ARBA00032108"/>
    </source>
</evidence>
<dbReference type="EMBL" id="CP022983">
    <property type="protein sequence ID" value="ASV67332.1"/>
    <property type="molecule type" value="Genomic_DNA"/>
</dbReference>
<dbReference type="GO" id="GO:0004040">
    <property type="term" value="F:amidase activity"/>
    <property type="evidence" value="ECO:0007669"/>
    <property type="project" value="InterPro"/>
</dbReference>
<dbReference type="InterPro" id="IPR036779">
    <property type="entry name" value="LysM_dom_sf"/>
</dbReference>
<keyword evidence="3" id="KW-0378">Hydrolase</keyword>
<dbReference type="KEGG" id="bko:CKF48_08355"/>
<name>A0A248TGT8_9BACI</name>
<dbReference type="InterPro" id="IPR051056">
    <property type="entry name" value="Glycosyl_Hydrolase_73"/>
</dbReference>
<evidence type="ECO:0000259" key="5">
    <source>
        <dbReference type="PROSITE" id="PS51782"/>
    </source>
</evidence>
<dbReference type="Gene3D" id="4.10.80.30">
    <property type="entry name" value="DNA polymerase, domain 6"/>
    <property type="match status" value="1"/>
</dbReference>
<keyword evidence="7" id="KW-1185">Reference proteome</keyword>
<dbReference type="InterPro" id="IPR018392">
    <property type="entry name" value="LysM"/>
</dbReference>
<keyword evidence="1" id="KW-0929">Antimicrobial</keyword>
<dbReference type="Pfam" id="PF01476">
    <property type="entry name" value="LysM"/>
    <property type="match status" value="2"/>
</dbReference>
<gene>
    <name evidence="6" type="ORF">CKF48_08355</name>
</gene>
<dbReference type="Proteomes" id="UP000215137">
    <property type="component" value="Chromosome"/>
</dbReference>
<dbReference type="InterPro" id="IPR002901">
    <property type="entry name" value="MGlyc_endo_b_GlcNAc-like_dom"/>
</dbReference>
<dbReference type="CDD" id="cd00118">
    <property type="entry name" value="LysM"/>
    <property type="match status" value="2"/>
</dbReference>
<feature type="domain" description="LysM" evidence="5">
    <location>
        <begin position="230"/>
        <end position="274"/>
    </location>
</feature>
<accession>A0A248TGT8</accession>
<keyword evidence="2" id="KW-0081">Bacteriolytic enzyme</keyword>
<organism evidence="6 7">
    <name type="scientific">Cytobacillus kochii</name>
    <dbReference type="NCBI Taxonomy" id="859143"/>
    <lineage>
        <taxon>Bacteria</taxon>
        <taxon>Bacillati</taxon>
        <taxon>Bacillota</taxon>
        <taxon>Bacilli</taxon>
        <taxon>Bacillales</taxon>
        <taxon>Bacillaceae</taxon>
        <taxon>Cytobacillus</taxon>
    </lineage>
</organism>
<evidence type="ECO:0000256" key="2">
    <source>
        <dbReference type="ARBA" id="ARBA00022638"/>
    </source>
</evidence>
<sequence>MLGIECEKEVFILNFIEAIVPLAKKIAKQYHILPSLVIAQAMHESNHGKSKLAIEGNNLFGIKGEYNGQSVKMLTKEFIDGQMVTTAAAFRKYPSWEESIEDLAKLYKNGVSWDRNKYLAILEEKDYKKAAEQVQLSGYATDPDYSKKIIRIIETYQLLQYDTNPKYHLSRDKKGYVTVEDAKKKIREKSLYKAGSYYIFKKVGEIFNLSKVEGMPGSWVNLNQLEEVEFSYTVKSGDTLSKIAAVHDTSVSSLQKINHIHNPHLITVGQIIKTGEKHYYYTVHQGDTVTTIIKRFKLTAQKLQEWNHLKDINVITVGQKLRVK</sequence>
<dbReference type="Pfam" id="PF01832">
    <property type="entry name" value="Glucosaminidase"/>
    <property type="match status" value="1"/>
</dbReference>
<proteinExistence type="predicted"/>
<dbReference type="SUPFAM" id="SSF54106">
    <property type="entry name" value="LysM domain"/>
    <property type="match status" value="2"/>
</dbReference>
<dbReference type="Gene3D" id="1.10.530.10">
    <property type="match status" value="1"/>
</dbReference>
<dbReference type="PROSITE" id="PS51782">
    <property type="entry name" value="LYSM"/>
    <property type="match status" value="2"/>
</dbReference>
<feature type="domain" description="LysM" evidence="5">
    <location>
        <begin position="279"/>
        <end position="323"/>
    </location>
</feature>
<dbReference type="PANTHER" id="PTHR33308:SF9">
    <property type="entry name" value="PEPTIDOGLYCAN HYDROLASE FLGJ"/>
    <property type="match status" value="1"/>
</dbReference>
<dbReference type="GO" id="GO:0042742">
    <property type="term" value="P:defense response to bacterium"/>
    <property type="evidence" value="ECO:0007669"/>
    <property type="project" value="UniProtKB-KW"/>
</dbReference>